<evidence type="ECO:0000313" key="3">
    <source>
        <dbReference type="Proteomes" id="UP000184207"/>
    </source>
</evidence>
<dbReference type="NCBIfam" id="TIGR03936">
    <property type="entry name" value="sam_1_link_chp"/>
    <property type="match status" value="1"/>
</dbReference>
<organism evidence="2 3">
    <name type="scientific">Fervidobacterium gondwanense DSM 13020</name>
    <dbReference type="NCBI Taxonomy" id="1121883"/>
    <lineage>
        <taxon>Bacteria</taxon>
        <taxon>Thermotogati</taxon>
        <taxon>Thermotogota</taxon>
        <taxon>Thermotogae</taxon>
        <taxon>Thermotogales</taxon>
        <taxon>Fervidobacteriaceae</taxon>
        <taxon>Fervidobacterium</taxon>
    </lineage>
</organism>
<dbReference type="Proteomes" id="UP000184207">
    <property type="component" value="Unassembled WGS sequence"/>
</dbReference>
<dbReference type="AlphaFoldDB" id="A0A1M7SDT2"/>
<name>A0A1M7SDT2_FERGO</name>
<dbReference type="OrthoDB" id="9780488at2"/>
<sequence length="205" mass="23816">MILLFKKKGFLRFLSAIETANLITRTLIRSGLKLQYSEGFHPKPKISFLDSTPTGVIDLALYVSVQLDAEKTSHEIKKAQILKSVNEVSPFGLELADVFDVEVNLNRVVDEYEYLVFSKEEINLKKEFKKHSGKVFIPSELLRDFHIVLRNGIYVLKYRIAKDNIFNPYLLNGVFLVTRKRAFAKELDLHNLLNDLEENRWRDDL</sequence>
<reference evidence="3" key="1">
    <citation type="submission" date="2016-12" db="EMBL/GenBank/DDBJ databases">
        <authorList>
            <person name="Varghese N."/>
            <person name="Submissions S."/>
        </authorList>
    </citation>
    <scope>NUCLEOTIDE SEQUENCE [LARGE SCALE GENOMIC DNA]</scope>
    <source>
        <strain evidence="3">DSM 13020</strain>
    </source>
</reference>
<accession>A0A1M7SDT2</accession>
<feature type="domain" description="DUF2344" evidence="1">
    <location>
        <begin position="3"/>
        <end position="126"/>
    </location>
</feature>
<dbReference type="Pfam" id="PF10105">
    <property type="entry name" value="DUF2344"/>
    <property type="match status" value="1"/>
</dbReference>
<dbReference type="STRING" id="1121883.SAMN02745226_00801"/>
<dbReference type="InterPro" id="IPR018768">
    <property type="entry name" value="DUF2344"/>
</dbReference>
<evidence type="ECO:0000259" key="1">
    <source>
        <dbReference type="Pfam" id="PF10105"/>
    </source>
</evidence>
<dbReference type="EMBL" id="FRDJ01000003">
    <property type="protein sequence ID" value="SHN56661.1"/>
    <property type="molecule type" value="Genomic_DNA"/>
</dbReference>
<dbReference type="RefSeq" id="WP_072758589.1">
    <property type="nucleotide sequence ID" value="NZ_FRDJ01000003.1"/>
</dbReference>
<protein>
    <submittedName>
        <fullName evidence="2">Radical SAM-linked protein</fullName>
    </submittedName>
</protein>
<keyword evidence="3" id="KW-1185">Reference proteome</keyword>
<gene>
    <name evidence="2" type="ORF">SAMN02745226_00801</name>
</gene>
<evidence type="ECO:0000313" key="2">
    <source>
        <dbReference type="EMBL" id="SHN56661.1"/>
    </source>
</evidence>
<proteinExistence type="predicted"/>